<feature type="disulfide bond" evidence="1">
    <location>
        <begin position="81"/>
        <end position="91"/>
    </location>
</feature>
<proteinExistence type="predicted"/>
<protein>
    <submittedName>
        <fullName evidence="2">Uncharacterized protein</fullName>
    </submittedName>
</protein>
<dbReference type="InterPro" id="IPR048407">
    <property type="entry name" value="Dumpy_DPY"/>
</dbReference>
<dbReference type="GO" id="GO:0005509">
    <property type="term" value="F:calcium ion binding"/>
    <property type="evidence" value="ECO:0007669"/>
    <property type="project" value="InterPro"/>
</dbReference>
<feature type="disulfide bond" evidence="1">
    <location>
        <begin position="756"/>
        <end position="766"/>
    </location>
</feature>
<gene>
    <name evidence="2" type="ORF">YQE_10092</name>
</gene>
<dbReference type="PROSITE" id="PS50026">
    <property type="entry name" value="EGF_3"/>
    <property type="match status" value="39"/>
</dbReference>
<feature type="disulfide bond" evidence="1">
    <location>
        <begin position="1088"/>
        <end position="1098"/>
    </location>
</feature>
<reference evidence="2" key="1">
    <citation type="journal article" date="2013" name="Genome Biol.">
        <title>Draft genome of the mountain pine beetle, Dendroctonus ponderosae Hopkins, a major forest pest.</title>
        <authorList>
            <person name="Keeling C.I."/>
            <person name="Yuen M.M."/>
            <person name="Liao N.Y."/>
            <person name="Docking T.R."/>
            <person name="Chan S.K."/>
            <person name="Taylor G.A."/>
            <person name="Palmquist D.L."/>
            <person name="Jackman S.D."/>
            <person name="Nguyen A."/>
            <person name="Li M."/>
            <person name="Henderson H."/>
            <person name="Janes J.K."/>
            <person name="Zhao Y."/>
            <person name="Pandoh P."/>
            <person name="Moore R."/>
            <person name="Sperling F.A."/>
            <person name="Huber D.P."/>
            <person name="Birol I."/>
            <person name="Jones S.J."/>
            <person name="Bohlmann J."/>
        </authorList>
    </citation>
    <scope>NUCLEOTIDE SEQUENCE</scope>
</reference>
<dbReference type="Pfam" id="PF21164">
    <property type="entry name" value="Dumpy_DPY"/>
    <property type="match status" value="39"/>
</dbReference>
<feature type="disulfide bond" evidence="1">
    <location>
        <begin position="4054"/>
        <end position="4064"/>
    </location>
</feature>
<keyword evidence="1" id="KW-1015">Disulfide bond</keyword>
<accession>N6TVK8</accession>
<dbReference type="SUPFAM" id="SSF57184">
    <property type="entry name" value="Growth factor receptor domain"/>
    <property type="match status" value="1"/>
</dbReference>
<dbReference type="PANTHER" id="PTHR22963">
    <property type="entry name" value="ENDOGLIN-RELATED"/>
    <property type="match status" value="1"/>
</dbReference>
<dbReference type="PANTHER" id="PTHR22963:SF39">
    <property type="entry name" value="DUMPY"/>
    <property type="match status" value="1"/>
</dbReference>
<dbReference type="PROSITE" id="PS01186">
    <property type="entry name" value="EGF_2"/>
    <property type="match status" value="33"/>
</dbReference>
<feature type="disulfide bond" evidence="1">
    <location>
        <begin position="3817"/>
        <end position="3827"/>
    </location>
</feature>
<feature type="non-terminal residue" evidence="2">
    <location>
        <position position="1"/>
    </location>
</feature>
<comment type="caution">
    <text evidence="1">Lacks conserved residue(s) required for the propagation of feature annotation.</text>
</comment>
<organism evidence="2">
    <name type="scientific">Dendroctonus ponderosae</name>
    <name type="common">Mountain pine beetle</name>
    <dbReference type="NCBI Taxonomy" id="77166"/>
    <lineage>
        <taxon>Eukaryota</taxon>
        <taxon>Metazoa</taxon>
        <taxon>Ecdysozoa</taxon>
        <taxon>Arthropoda</taxon>
        <taxon>Hexapoda</taxon>
        <taxon>Insecta</taxon>
        <taxon>Pterygota</taxon>
        <taxon>Neoptera</taxon>
        <taxon>Endopterygota</taxon>
        <taxon>Coleoptera</taxon>
        <taxon>Polyphaga</taxon>
        <taxon>Cucujiformia</taxon>
        <taxon>Curculionidae</taxon>
        <taxon>Scolytinae</taxon>
        <taxon>Dendroctonus</taxon>
    </lineage>
</organism>
<dbReference type="SMART" id="SM00274">
    <property type="entry name" value="FOLN"/>
    <property type="match status" value="25"/>
</dbReference>
<name>N6TVK8_DENPD</name>
<feature type="disulfide bond" evidence="1">
    <location>
        <begin position="1193"/>
        <end position="1203"/>
    </location>
</feature>
<dbReference type="SMART" id="SM00181">
    <property type="entry name" value="EGF"/>
    <property type="match status" value="78"/>
</dbReference>
<evidence type="ECO:0000256" key="1">
    <source>
        <dbReference type="PROSITE-ProRule" id="PRU00076"/>
    </source>
</evidence>
<dbReference type="EMBL" id="KB741169">
    <property type="protein sequence ID" value="ENN73330.1"/>
    <property type="molecule type" value="Genomic_DNA"/>
</dbReference>
<dbReference type="InterPro" id="IPR009030">
    <property type="entry name" value="Growth_fac_rcpt_cys_sf"/>
</dbReference>
<dbReference type="HOGENOM" id="CLU_223703_0_0_1"/>
<dbReference type="Gene3D" id="2.10.25.10">
    <property type="entry name" value="Laminin"/>
    <property type="match status" value="2"/>
</dbReference>
<dbReference type="SUPFAM" id="SSF90148">
    <property type="entry name" value="DPY module"/>
    <property type="match status" value="36"/>
</dbReference>
<dbReference type="InterPro" id="IPR001881">
    <property type="entry name" value="EGF-like_Ca-bd_dom"/>
</dbReference>
<sequence>MFKLSPFAAPLPEPIAPIVSDPCVPSPCGLNSLCRNINGNPSCSCLPSYIGSPPSCRPECLINAECPSSFACIQEKCKDPCPGSCGSGAECSVVNHTPICRCNEGFIGDPFSYCSPKPPAPVQPLEEDRCNPSPCGSNAQCNEGLCSCLSEFQGDPYQGCRPECVLNNDCPRNLACLRSKCKDPCPGTCGLNAICSVINHIPMCSCQQGYAGNAFVACSPIPGNFLLVVKGDFERPTNPCNPSPCGPNSQCREVNGQAVCSCVPGYLGNPPTCRPECVTSPECRLNQACVNQKCIDPCPGTCGLSAACQVINHNPICSCPARYSGDPFTRCLPMRKPTLNSPRLQGDPEPVVRPPQPCEVSPCGPNAQCRAIGESESCSCLPEFIGTPPNCRPECVSNSECPNHLACISRKCKDPCPGTCGLNAECRVVSHTPNCICSPGYFGDPFLQCNIQQAVLPEILNPCNPSPCGSNALCNERNGAGSCVCLPEHIGNPYEGCRPECSVNSDCPSSRACIRNKCQDPCPGTCGQNAFCQVINHLPSCSCNGGFTGDPFRFCSPIPPQRKKGVWYMPPGHIPIFLAQEDIPSNPCQPSPCGPNSQCREANGQAVCSCLPDYFGSPPGCRPECTVSSECAQNRACVNQKCTDPCPGTCGLNALCNVIKHSPICSCKVQFTGDPFTRCYPIPPPPVEVGPIMRPDPCVPSPCGPNSLCRNINGAPSCSCLANYLGSPPNCRPECSVNSDCSSDSACINEKCRDPCPGSCGAGAVCNVVNHIPICRCPEGFTGDPFSYCNPKPPEPDVQETDPCNPSPCGPNAVCTNGICSCIAEYHGDPYRECRPECVLASDCQRDKTCMRNKCRDPCPGTCGQNAQCTVLNHIPICSCLPGFSGNAFLVCSAIPGKFLTAQQVGLVIKFRFPPAEAPKNPCSPSPCGPNSQCREINGQAVCSCVVGYMGSPPNCRPECVTSQECLLTQACVNQKCINPCLGTCGIGARCQVVNHSPICSCPERFSGNPFIRCLAVQEEPVEAVPTNPCQPSPCGPNAECRAVGGSPSCSCLPGFVGSPPNCRPECVSNSDCSYTLACMGNKCKDPCPGTCGLNAECRVVSHTPNCICVAGFTGDPFRQCHPPQLPQEALRPCSPSPCGANADCREQNGAGACVCLQDYIGNPYEGCRPECVLNSDCPYNKACLRSKCKDPCPGTCGQNANCQVVNHLPMCTCLPGYTGDPFRFCSIPPEPVQDEAPPQNPCNPSPCGPNSQCREVNGQAVCSCLPNYSGSPPGCRPECTVSSECALNRTCISQKCQDPCPGTCGLNAKCHVINHSPICSCNPGHTGDPFTRCFRIPPAVVLPVAPAVTDPCLPSPCGPNSQCRTLNGVASCSCLVDFIGSPPNCRPECTINPECPSDLACIRQKCNNPCLGACGSGAHCSVINHVPICTCADGYMGDPFSYCVVKPLETEPVVRDPCNPSPCGANALCDNGACSCLPEYHGDPYSGCRPECLLSDDCSRHLACVAQKCRDPCPGTCGQNAECSVVNHIPMCACLQGFEGNAFVVCNRIEKPRPQNPCSPSPCGPNSQCRALNGQAVCSCVPGFIGAPPTCRPECVSSAECNLNQACLNQKCIDPCPGTCGVGALCQVVNHNPICSCPPQLSGDPFIRCVPVQQPQITPTNPCQPSPCGPNAQCQPVGDSPSCSCLQEFIGVPPNCRPECVSSSECPNHLACMRQKCKDPCPGSCGSNAECRVVSHTANCVCIAGYIGNPFSSCQLPPPPPLEHLSVCTPSPCGSNALCRERNGAGQCACLPGYLGNPYESCRPECTINPDCPSNKACSNNKCIDPCPGTCGQNAYCQVVKHVPSCTCQPGYTGDPFRYCHLVTVQQTVEEEPTKPCQPSPCGPNSQCREVNGQAVCSCLPEYVGSPPSCRPECVVSSECSFQRACINNKCADPCPGTCGLSTSCQVINHSPICSCRPGTTGNPFTRCYPIPRKIARLPLSAVFPNGPNVAAPPTPQPIPVPVNPCVPSPCGPNSECRDINGSPSCSCRATYVGSPPNCRPECVINAECPSNLACIREKCQDPCPGSCGLNAQCSVINHVSICTCFDGYTGDPFRACTVQKPPAMLEEPDPCNPSPCGANARCDDGVCSCLAEYQGDPYQGCRPECVVSNDCPRDKACIRSKCADPCAGTCGRSAQCNVYEHVPMCSCLPGFTGNAFVLCSEVQVPRPVSPCSPSPCGPNSQCREINQQAVCSCLPSYIGSPPTCRPECTSSYECPLSQACLNQKCIDPCPGTCGMNAKCQVVNHNPICSCPAGQTGDPFIRCLPPKPQNPRCTDSRNGLLAIEAPQVVANPCQPSPCGPNAQCKEINDSPSCSCLPGFISSPPNCRPECVSNSECANHLACIGNKCKDPCPGTCGQNAECRVVSHTPNCVCIAGYTGNPFTSCGIIPLPLPTETVNPCVPSPCGANAECRVQNQAGSCTCVPEYIGNPYEGCRPECSLNSDCPSNRACINNKCADPCPGTCAQNAYCQVVNHLPSCSCNVGFTGDPFSYCNVMPPEPPANDVPQNPCQPTPCGPNSQCKELNGQAVCSCLAQYIGSPPACRPECTVSAECPQSQACVNQKCVDPCPGTCGLNANCQVVNHSPICSCRISYTGDPFSRCYPVPRKFAQSWPEPCVNWRNIAAPPPVVEPVRDPCSPSPCGTNAQCRNIGGSPSCSCLPQFLGSPPSCRPECSINSECASNLACITQKCRDPCPGSCGIRAQCSVINHTPICTCLEGYIGDPFTSCAPKPPPPIAPVESDPCNPSPCGPNAQCNDGVCTCLPEYHGDPYRGCRPECVLNNDCPNDRACIRSKCIDPCPGTCGQNAECSVQNHIPICTCSFGYAGNAFILCTLIPKPVVTNPCIPTPCGPNSQCREVNGQAVCSCVPGFIGSPPSCRPECVTSAECALNKACVNQKCMDPCPGTCGLNAQCQVVNHNPICTCFDHYVGDPFVRCLPKPLEEPQIVNPCQPSPCGPNSQCRATNGSPQCTCLPEFIGSPPNCRPECFSNNECASNLACIGQKCKDPCPGLCGQNAECRVVSHTPNCVCTSNYVGNPFILCSPPQCKPPKLPGDGGVKLTKPLVAPAPPEIISPCSPSPCGPNAVCKALNNAGSCTCIADYFGDPYQGCRPECTVNSDCPMNRACINKKCQDPCPGACGQNAECHVRNHLPQCSCLAGHTGDPFRFCSVIQGMQCVHLRTSRQMMRSIEAPATPQNPCNPSPCGPNSQCKEVNGQAICSCLPQYISSPPNCRPECTVSSECAQNLACLNQKCADPCPGTCGLNAQCSVINHSPICSCRAGHTGDPFTRCYPIPSPPLVQEDIPYRNPCVPSPCGPNSQCQDLSQSPVCSCLPTYVGSPPNCRPECTINSECSFKLACIREKCRDPCPGSCGTNARCSVINHTPICTCIEGFIGDPFSYCSPKPVEPPPLVESDPCNPSPCGANAQCHNGICTCLPEYHGDPYASCRPECVLNNDCPKNRACIRMKCVDPCPGTCGQNAECAAINHIPMCTCLPGYVGNAFTFCSKIPETTLQNPCNPSPCGPNSRCRETSGQAVCSCVPGFIGSPPTCRPECVLSSECALNRACVNQKCSDPCPGTCGLGATCQVVNHNPICSCPARQTGNPFVRCTALRKCPRSPVNRRLAAPIRNARLSMSRRPALACRVTLGRRPTAGRNASATTIAPTAWRVSAKNAATLAQVCVAGMPTAAPPTTELTATVYLDCLEIRLSLAQCHPPPAEIINPCLPSPCGANAVCREQNRAGSCTCLPDYIGNPYEGCRPECVLNSDCASNKACIANKCKDPCPGACGQNADCTAINHLPSCVCVPGFTGDPFTYCQPVPERKACAPLGKCVFSKIALQMVEVLEEAPERNPCEPSPCGPNSQCRELNKQAVCSCLPEFIGSPPSCRPECVVSSECPQNKSCVNQKCSDPCPGTCGLNSQCSVINHSPICSCSPGHTGDPFTRCYLIPPPPVQPTVIQDDPCVPSPCGANSECTNVGGSAVCRCMPTFFGSPPNCRPECTINQECSSDLACIRQKCTDPCPGSCGFGARCSVINHTPICVCPEGYRGDPFTNCVPKPPPAPTPVEEDPCNPSPCGANARCNEGVCTCLPEYLGDPYRGCRPECVLNNDCPWNRACVRSKCSDPCPGTCGTNAECSVVNHIPMCSCLQGFTGNAFTACSPIPPAIPQNPCNPSPCGPNSQCRQINDQAVCSCVVGFIGSPPSCRPECVTSSECPLNEACANQKCIDPCPGTCGINSLCQVVNHNPICSCAPRHTGDPFVQCTPIRDEPVEIKNPCNPSPCGPNSQCRETNGSPSCSCLPGFIGAPPNCKPECISNSECANHLACIGQKCTDPCPGICGQNAECRVVSHTPNCVCLTGFEGNPFSSCSPQGRKNILLSFDMSRFH</sequence>
<feature type="disulfide bond" evidence="1">
    <location>
        <begin position="1828"/>
        <end position="1838"/>
    </location>
</feature>
<dbReference type="OrthoDB" id="4405280at2759"/>
<keyword evidence="1" id="KW-0245">EGF-like domain</keyword>
<dbReference type="OMA" id="QTKNELC"/>
<dbReference type="SMART" id="SM00179">
    <property type="entry name" value="EGF_CA"/>
    <property type="match status" value="24"/>
</dbReference>
<evidence type="ECO:0000313" key="2">
    <source>
        <dbReference type="EMBL" id="ENN73330.1"/>
    </source>
</evidence>
<dbReference type="InterPro" id="IPR000742">
    <property type="entry name" value="EGF"/>
</dbReference>
<dbReference type="InterPro" id="IPR003645">
    <property type="entry name" value="Fol_N"/>
</dbReference>